<protein>
    <submittedName>
        <fullName evidence="8">L-lactate dehydrogenase</fullName>
    </submittedName>
</protein>
<dbReference type="GO" id="GO:0004459">
    <property type="term" value="F:L-lactate dehydrogenase (NAD+) activity"/>
    <property type="evidence" value="ECO:0007669"/>
    <property type="project" value="InterPro"/>
</dbReference>
<keyword evidence="4" id="KW-0520">NAD</keyword>
<feature type="domain" description="Lactate/malate dehydrogenase C-terminal" evidence="7">
    <location>
        <begin position="148"/>
        <end position="305"/>
    </location>
</feature>
<dbReference type="PROSITE" id="PS00064">
    <property type="entry name" value="L_LDH"/>
    <property type="match status" value="1"/>
</dbReference>
<sequence>MRKVGIIGMGHVGSAVAHALVQEGTFDEFVLIDKKVEKVRAEALDLEDALANQNESYKIVMNDYAALDDADVVISALGNIQLQHNNPSKDRFIELPYNVEQVREVAGQLKKTDFSGVLVVITNPCDAIAALYQKETGYPVERVIATGTLLDTARMRRATGAAFDVSPKSVAGYNLGEHGNTQFTAWSTVSVMGQSAKDAAAAKDVDLAEIEKDSVVGGYTVFAGKGFTSYGIASAAIRLAKAIVSDAHEELPVSHYQEAFGTYLSTPAIVGRQGIVAESTLTLTEDEKEKLAASAKSISDKFAEVVQGQQ</sequence>
<proteinExistence type="inferred from homology"/>
<evidence type="ECO:0000256" key="3">
    <source>
        <dbReference type="PIRSR" id="PIRSR000102-1"/>
    </source>
</evidence>
<dbReference type="InterPro" id="IPR015955">
    <property type="entry name" value="Lactate_DH/Glyco_Ohase_4_C"/>
</dbReference>
<comment type="similarity">
    <text evidence="1">Belongs to the LDH/MDH superfamily. LDH family.</text>
</comment>
<dbReference type="InterPro" id="IPR022383">
    <property type="entry name" value="Lactate/malate_DH_C"/>
</dbReference>
<keyword evidence="9" id="KW-1185">Reference proteome</keyword>
<evidence type="ECO:0000256" key="4">
    <source>
        <dbReference type="PIRSR" id="PIRSR000102-3"/>
    </source>
</evidence>
<accession>A0A1I1H1Y1</accession>
<dbReference type="GO" id="GO:0006089">
    <property type="term" value="P:lactate metabolic process"/>
    <property type="evidence" value="ECO:0007669"/>
    <property type="project" value="TreeGrafter"/>
</dbReference>
<keyword evidence="2 5" id="KW-0560">Oxidoreductase</keyword>
<dbReference type="PANTHER" id="PTHR43128:SF31">
    <property type="entry name" value="L-LACTATE DEHYDROGENASE"/>
    <property type="match status" value="1"/>
</dbReference>
<gene>
    <name evidence="8" type="ORF">SAMN05660453_1227</name>
</gene>
<dbReference type="OrthoDB" id="9802969at2"/>
<feature type="active site" description="Proton acceptor" evidence="3">
    <location>
        <position position="178"/>
    </location>
</feature>
<evidence type="ECO:0000313" key="8">
    <source>
        <dbReference type="EMBL" id="SFC17755.1"/>
    </source>
</evidence>
<dbReference type="RefSeq" id="WP_091503039.1">
    <property type="nucleotide sequence ID" value="NZ_FOLI01000007.1"/>
</dbReference>
<dbReference type="Pfam" id="PF00056">
    <property type="entry name" value="Ldh_1_N"/>
    <property type="match status" value="1"/>
</dbReference>
<dbReference type="InterPro" id="IPR001557">
    <property type="entry name" value="L-lactate/malate_DH"/>
</dbReference>
<dbReference type="SUPFAM" id="SSF56327">
    <property type="entry name" value="LDH C-terminal domain-like"/>
    <property type="match status" value="1"/>
</dbReference>
<dbReference type="STRING" id="283737.SAMN05660453_1227"/>
<dbReference type="InterPro" id="IPR036291">
    <property type="entry name" value="NAD(P)-bd_dom_sf"/>
</dbReference>
<name>A0A1I1H1Y1_9LACO</name>
<dbReference type="PRINTS" id="PR00086">
    <property type="entry name" value="LLDHDRGNASE"/>
</dbReference>
<dbReference type="Pfam" id="PF02866">
    <property type="entry name" value="Ldh_1_C"/>
    <property type="match status" value="1"/>
</dbReference>
<reference evidence="8 9" key="1">
    <citation type="submission" date="2016-10" db="EMBL/GenBank/DDBJ databases">
        <authorList>
            <person name="de Groot N.N."/>
        </authorList>
    </citation>
    <scope>NUCLEOTIDE SEQUENCE [LARGE SCALE GENOMIC DNA]</scope>
    <source>
        <strain evidence="8 9">DSM 19113</strain>
    </source>
</reference>
<dbReference type="EMBL" id="FOLI01000007">
    <property type="protein sequence ID" value="SFC17755.1"/>
    <property type="molecule type" value="Genomic_DNA"/>
</dbReference>
<dbReference type="SUPFAM" id="SSF51735">
    <property type="entry name" value="NAD(P)-binding Rossmann-fold domains"/>
    <property type="match status" value="1"/>
</dbReference>
<dbReference type="Gene3D" id="3.40.50.720">
    <property type="entry name" value="NAD(P)-binding Rossmann-like Domain"/>
    <property type="match status" value="1"/>
</dbReference>
<organism evidence="8 9">
    <name type="scientific">Fructobacillus durionis</name>
    <dbReference type="NCBI Taxonomy" id="283737"/>
    <lineage>
        <taxon>Bacteria</taxon>
        <taxon>Bacillati</taxon>
        <taxon>Bacillota</taxon>
        <taxon>Bacilli</taxon>
        <taxon>Lactobacillales</taxon>
        <taxon>Lactobacillaceae</taxon>
        <taxon>Fructobacillus</taxon>
    </lineage>
</organism>
<feature type="domain" description="Lactate/malate dehydrogenase N-terminal" evidence="6">
    <location>
        <begin position="3"/>
        <end position="144"/>
    </location>
</feature>
<feature type="binding site" evidence="4">
    <location>
        <begin position="121"/>
        <end position="123"/>
    </location>
    <ligand>
        <name>NAD(+)</name>
        <dbReference type="ChEBI" id="CHEBI:57540"/>
    </ligand>
</feature>
<evidence type="ECO:0000259" key="6">
    <source>
        <dbReference type="Pfam" id="PF00056"/>
    </source>
</evidence>
<evidence type="ECO:0000256" key="5">
    <source>
        <dbReference type="RuleBase" id="RU003369"/>
    </source>
</evidence>
<dbReference type="InterPro" id="IPR018177">
    <property type="entry name" value="L-lactate_DH_AS"/>
</dbReference>
<evidence type="ECO:0000259" key="7">
    <source>
        <dbReference type="Pfam" id="PF02866"/>
    </source>
</evidence>
<evidence type="ECO:0000313" key="9">
    <source>
        <dbReference type="Proteomes" id="UP000199376"/>
    </source>
</evidence>
<evidence type="ECO:0000256" key="2">
    <source>
        <dbReference type="ARBA" id="ARBA00023002"/>
    </source>
</evidence>
<feature type="binding site" evidence="4">
    <location>
        <position position="33"/>
    </location>
    <ligand>
        <name>NAD(+)</name>
        <dbReference type="ChEBI" id="CHEBI:57540"/>
    </ligand>
</feature>
<feature type="binding site" evidence="4">
    <location>
        <begin position="8"/>
        <end position="13"/>
    </location>
    <ligand>
        <name>NAD(+)</name>
        <dbReference type="ChEBI" id="CHEBI:57540"/>
    </ligand>
</feature>
<dbReference type="PIRSF" id="PIRSF000102">
    <property type="entry name" value="Lac_mal_DH"/>
    <property type="match status" value="1"/>
</dbReference>
<dbReference type="PANTHER" id="PTHR43128">
    <property type="entry name" value="L-2-HYDROXYCARBOXYLATE DEHYDROGENASE (NAD(P)(+))"/>
    <property type="match status" value="1"/>
</dbReference>
<dbReference type="CDD" id="cd05291">
    <property type="entry name" value="HicDH_like"/>
    <property type="match status" value="1"/>
</dbReference>
<dbReference type="AlphaFoldDB" id="A0A1I1H1Y1"/>
<dbReference type="InterPro" id="IPR001236">
    <property type="entry name" value="Lactate/malate_DH_N"/>
</dbReference>
<evidence type="ECO:0000256" key="1">
    <source>
        <dbReference type="ARBA" id="ARBA00006054"/>
    </source>
</evidence>
<feature type="binding site" evidence="4">
    <location>
        <position position="98"/>
    </location>
    <ligand>
        <name>NAD(+)</name>
        <dbReference type="ChEBI" id="CHEBI:57540"/>
    </ligand>
</feature>
<dbReference type="Gene3D" id="3.90.110.10">
    <property type="entry name" value="Lactate dehydrogenase/glycoside hydrolase, family 4, C-terminal"/>
    <property type="match status" value="1"/>
</dbReference>
<dbReference type="Proteomes" id="UP000199376">
    <property type="component" value="Unassembled WGS sequence"/>
</dbReference>